<dbReference type="OrthoDB" id="976052at2"/>
<feature type="domain" description="Outer membrane protein beta-barrel" evidence="1">
    <location>
        <begin position="9"/>
        <end position="208"/>
    </location>
</feature>
<evidence type="ECO:0000313" key="2">
    <source>
        <dbReference type="EMBL" id="GCC51367.1"/>
    </source>
</evidence>
<proteinExistence type="predicted"/>
<dbReference type="InterPro" id="IPR025665">
    <property type="entry name" value="Beta-barrel_OMP_2"/>
</dbReference>
<sequence length="274" mass="30845">MFASTASYAQKEITYSVGAFGGITSTFTFDDGISIDPRYQAKYGANFVPGGIHLGVDYMGFGFMVDPQVTQIGQTFNVLNTQRGQVGERSVNITYFQLPFSYKKHIIDLSFFKVSFVAGISYAQLLNANETITHSASKLKFPAAVYSILPDAYQVEYDGVVSPQVSNLETLKKSDFKMVQVIGSLGIRSDWDITDHARLSFDFRANMGAFDPRSADYLDRANNNQRIYEIGGDRRDLFFSLTLGYARYLFIEKKPKPKKIKHFVSYGPKRKKPK</sequence>
<keyword evidence="3" id="KW-1185">Reference proteome</keyword>
<dbReference type="Pfam" id="PF13568">
    <property type="entry name" value="OMP_b-brl_2"/>
    <property type="match status" value="1"/>
</dbReference>
<gene>
    <name evidence="2" type="ORF">SanaruYs_15920</name>
</gene>
<accession>A0A401U912</accession>
<protein>
    <recommendedName>
        <fullName evidence="1">Outer membrane protein beta-barrel domain-containing protein</fullName>
    </recommendedName>
</protein>
<organism evidence="2 3">
    <name type="scientific">Chryseotalea sanaruensis</name>
    <dbReference type="NCBI Taxonomy" id="2482724"/>
    <lineage>
        <taxon>Bacteria</taxon>
        <taxon>Pseudomonadati</taxon>
        <taxon>Bacteroidota</taxon>
        <taxon>Cytophagia</taxon>
        <taxon>Cytophagales</taxon>
        <taxon>Chryseotaleaceae</taxon>
        <taxon>Chryseotalea</taxon>
    </lineage>
</organism>
<comment type="caution">
    <text evidence="2">The sequence shown here is derived from an EMBL/GenBank/DDBJ whole genome shotgun (WGS) entry which is preliminary data.</text>
</comment>
<name>A0A401U912_9BACT</name>
<dbReference type="EMBL" id="BHXQ01000003">
    <property type="protein sequence ID" value="GCC51367.1"/>
    <property type="molecule type" value="Genomic_DNA"/>
</dbReference>
<reference evidence="2 3" key="1">
    <citation type="submission" date="2018-11" db="EMBL/GenBank/DDBJ databases">
        <title>Chryseotalea sanarue gen. nov., sp., nov., a member of the family Cytophagaceae, isolated from a brackish lake in Hamamatsu Japan.</title>
        <authorList>
            <person name="Maejima Y."/>
            <person name="Iino T."/>
            <person name="Muraguchi Y."/>
            <person name="Fukuda K."/>
            <person name="Ohkuma M."/>
            <person name="Moriuchi R."/>
            <person name="Dohra H."/>
            <person name="Kimbara K."/>
            <person name="Shintani M."/>
        </authorList>
    </citation>
    <scope>NUCLEOTIDE SEQUENCE [LARGE SCALE GENOMIC DNA]</scope>
    <source>
        <strain evidence="2 3">Ys</strain>
    </source>
</reference>
<dbReference type="RefSeq" id="WP_127122034.1">
    <property type="nucleotide sequence ID" value="NZ_BHXQ01000003.1"/>
</dbReference>
<evidence type="ECO:0000259" key="1">
    <source>
        <dbReference type="Pfam" id="PF13568"/>
    </source>
</evidence>
<evidence type="ECO:0000313" key="3">
    <source>
        <dbReference type="Proteomes" id="UP000288227"/>
    </source>
</evidence>
<dbReference type="AlphaFoldDB" id="A0A401U912"/>
<dbReference type="Proteomes" id="UP000288227">
    <property type="component" value="Unassembled WGS sequence"/>
</dbReference>